<evidence type="ECO:0000256" key="2">
    <source>
        <dbReference type="ARBA" id="ARBA00011255"/>
    </source>
</evidence>
<name>A0A2S5ZF58_9GAMM</name>
<dbReference type="PANTHER" id="PTHR30288">
    <property type="entry name" value="FLAGELLAR CAP/ASSEMBLY PROTEIN FLID"/>
    <property type="match status" value="1"/>
</dbReference>
<sequence length="660" mass="68294">MAGISSLGIGSGVLNSDLVDQLVSAERRPTEQRLNFNQQRTEALISAYGTLKSAITDLRLPMRQLSSPDNLKAFSGTSSNDGVSVSVDSAKASQGTYTVTVDSLAQAQSLASASFGDRDSTAVGSGSLTISVGGKTTTLDIDSSNNTLQGIAQAINDADTGASAGIIDTGNGYRLVLSSDKTGADNAISIAVNDSDGNSTDTAGLSQFAFDGVTNNLTETVEAKDAVVQVNGISISRPTNNIENLIDGVSLEVSEAGVTSTVKVSQDLGKVADRVGAFVEKFNALQQTIKGLSGFNAETGQGGILSGDSAIRGIQNQMRQIMGRVVPGLENASVRTLADVGITTNYETGGLDFDRTKFTEKLQANPDDVTALFAEQGRASDEQIEFIRSGVNTSPGNYSVNISQLATQGSLSGASVGAGDVTIDVDNDELSFLVDGETSVSIQLTAGTYTREALAAEIQTQLNDSSALAATGRSVTAEFDATSGAIKFTSEAYGSESNVNLTSVDTNSAATLGLDVSTGIAGQDVAGTVNGQRATGEGQVLFVEGTGGAAGMQLRVTGGTVGSRGDINFIQGVGDRSVDLISSIVGLDGSLEAKTNGLQKDLERISEDRARLDLRIESYRERLVAQFSAADSLIARLNSTQDYVSQQLAALAPQNNRNNN</sequence>
<protein>
    <recommendedName>
        <fullName evidence="5">Flagellar hook-associated protein 2</fullName>
        <shortName evidence="5">HAP2</shortName>
    </recommendedName>
    <alternativeName>
        <fullName evidence="5">Flagellar cap protein</fullName>
    </alternativeName>
</protein>
<organism evidence="8 9">
    <name type="scientific">Marinobacter maroccanus</name>
    <dbReference type="NCBI Taxonomy" id="2055143"/>
    <lineage>
        <taxon>Bacteria</taxon>
        <taxon>Pseudomonadati</taxon>
        <taxon>Pseudomonadota</taxon>
        <taxon>Gammaproteobacteria</taxon>
        <taxon>Pseudomonadales</taxon>
        <taxon>Marinobacteraceae</taxon>
        <taxon>Marinobacter</taxon>
    </lineage>
</organism>
<evidence type="ECO:0000256" key="4">
    <source>
        <dbReference type="ARBA" id="ARBA00023143"/>
    </source>
</evidence>
<evidence type="ECO:0000259" key="7">
    <source>
        <dbReference type="Pfam" id="PF07195"/>
    </source>
</evidence>
<comment type="function">
    <text evidence="5">Required for morphogenesis and for the elongation of the flagellar filament by facilitating polymerization of the flagellin monomers at the tip of growing filament. Forms a capping structure, which prevents flagellin subunits (transported through the central channel of the flagellum) from leaking out without polymerization at the distal end.</text>
</comment>
<accession>A0A2S5ZF58</accession>
<evidence type="ECO:0000313" key="8">
    <source>
        <dbReference type="EMBL" id="PPI86047.1"/>
    </source>
</evidence>
<feature type="domain" description="Flagellar hook-associated protein 2 N-terminal" evidence="6">
    <location>
        <begin position="11"/>
        <end position="108"/>
    </location>
</feature>
<feature type="domain" description="Flagellar hook-associated protein 2 C-terminal" evidence="7">
    <location>
        <begin position="223"/>
        <end position="402"/>
    </location>
</feature>
<feature type="domain" description="Flagellar hook-associated protein 2 C-terminal" evidence="7">
    <location>
        <begin position="570"/>
        <end position="639"/>
    </location>
</feature>
<dbReference type="GO" id="GO:0009421">
    <property type="term" value="C:bacterial-type flagellum filament cap"/>
    <property type="evidence" value="ECO:0007669"/>
    <property type="project" value="InterPro"/>
</dbReference>
<reference evidence="8 9" key="1">
    <citation type="submission" date="2018-01" db="EMBL/GenBank/DDBJ databases">
        <title>Complete genome sequences of the type strains of Marinobacter flavimaris and Marinobacter maroccanus.</title>
        <authorList>
            <person name="Palau M."/>
            <person name="Boujida N."/>
            <person name="Manresa A."/>
            <person name="Minana-Galbis D."/>
        </authorList>
    </citation>
    <scope>NUCLEOTIDE SEQUENCE [LARGE SCALE GENOMIC DNA]</scope>
    <source>
        <strain evidence="8 9">N4</strain>
    </source>
</reference>
<proteinExistence type="inferred from homology"/>
<comment type="caution">
    <text evidence="8">The sequence shown here is derived from an EMBL/GenBank/DDBJ whole genome shotgun (WGS) entry which is preliminary data.</text>
</comment>
<dbReference type="AlphaFoldDB" id="A0A2S5ZF58"/>
<evidence type="ECO:0000256" key="3">
    <source>
        <dbReference type="ARBA" id="ARBA00023054"/>
    </source>
</evidence>
<evidence type="ECO:0000259" key="6">
    <source>
        <dbReference type="Pfam" id="PF02465"/>
    </source>
</evidence>
<dbReference type="GO" id="GO:0009424">
    <property type="term" value="C:bacterial-type flagellum hook"/>
    <property type="evidence" value="ECO:0007669"/>
    <property type="project" value="UniProtKB-UniRule"/>
</dbReference>
<keyword evidence="3" id="KW-0175">Coiled coil</keyword>
<keyword evidence="5" id="KW-0964">Secreted</keyword>
<comment type="subcellular location">
    <subcellularLocation>
        <location evidence="5">Secreted</location>
    </subcellularLocation>
    <subcellularLocation>
        <location evidence="5">Bacterial flagellum</location>
    </subcellularLocation>
</comment>
<keyword evidence="9" id="KW-1185">Reference proteome</keyword>
<evidence type="ECO:0000256" key="5">
    <source>
        <dbReference type="RuleBase" id="RU362066"/>
    </source>
</evidence>
<dbReference type="PANTHER" id="PTHR30288:SF0">
    <property type="entry name" value="FLAGELLAR HOOK-ASSOCIATED PROTEIN 2"/>
    <property type="match status" value="1"/>
</dbReference>
<evidence type="ECO:0000256" key="1">
    <source>
        <dbReference type="ARBA" id="ARBA00009764"/>
    </source>
</evidence>
<comment type="similarity">
    <text evidence="1 5">Belongs to the FliD family.</text>
</comment>
<dbReference type="Pfam" id="PF02465">
    <property type="entry name" value="FliD_N"/>
    <property type="match status" value="1"/>
</dbReference>
<dbReference type="OrthoDB" id="9810816at2"/>
<dbReference type="GO" id="GO:0071973">
    <property type="term" value="P:bacterial-type flagellum-dependent cell motility"/>
    <property type="evidence" value="ECO:0007669"/>
    <property type="project" value="TreeGrafter"/>
</dbReference>
<dbReference type="InterPro" id="IPR010809">
    <property type="entry name" value="FliD_C"/>
</dbReference>
<dbReference type="RefSeq" id="WP_104320301.1">
    <property type="nucleotide sequence ID" value="NZ_PSSX01000001.1"/>
</dbReference>
<dbReference type="Proteomes" id="UP000239917">
    <property type="component" value="Unassembled WGS sequence"/>
</dbReference>
<dbReference type="GO" id="GO:0005576">
    <property type="term" value="C:extracellular region"/>
    <property type="evidence" value="ECO:0007669"/>
    <property type="project" value="UniProtKB-SubCell"/>
</dbReference>
<dbReference type="Pfam" id="PF07195">
    <property type="entry name" value="FliD_C"/>
    <property type="match status" value="2"/>
</dbReference>
<dbReference type="EMBL" id="PSSX01000001">
    <property type="protein sequence ID" value="PPI86047.1"/>
    <property type="molecule type" value="Genomic_DNA"/>
</dbReference>
<evidence type="ECO:0000313" key="9">
    <source>
        <dbReference type="Proteomes" id="UP000239917"/>
    </source>
</evidence>
<keyword evidence="4 5" id="KW-0975">Bacterial flagellum</keyword>
<gene>
    <name evidence="8" type="ORF">KEHDKFFH_01625</name>
</gene>
<dbReference type="InterPro" id="IPR040026">
    <property type="entry name" value="FliD"/>
</dbReference>
<keyword evidence="8" id="KW-0969">Cilium</keyword>
<dbReference type="GO" id="GO:0007155">
    <property type="term" value="P:cell adhesion"/>
    <property type="evidence" value="ECO:0007669"/>
    <property type="project" value="InterPro"/>
</dbReference>
<keyword evidence="8" id="KW-0966">Cell projection</keyword>
<dbReference type="InterPro" id="IPR003481">
    <property type="entry name" value="FliD_N"/>
</dbReference>
<comment type="subunit">
    <text evidence="2 5">Homopentamer.</text>
</comment>
<keyword evidence="8" id="KW-0282">Flagellum</keyword>